<feature type="domain" description="Methyltransferase type 11" evidence="4">
    <location>
        <begin position="39"/>
        <end position="126"/>
    </location>
</feature>
<reference evidence="5 6" key="2">
    <citation type="journal article" date="2012" name="Stand. Genomic Sci.">
        <title>Complete genome sequence of the aquatic bacterium Runella slithyformis type strain (LSU 4(T)).</title>
        <authorList>
            <person name="Copeland A."/>
            <person name="Zhang X."/>
            <person name="Misra M."/>
            <person name="Lapidus A."/>
            <person name="Nolan M."/>
            <person name="Lucas S."/>
            <person name="Deshpande S."/>
            <person name="Cheng J.F."/>
            <person name="Tapia R."/>
            <person name="Goodwin L.A."/>
            <person name="Pitluck S."/>
            <person name="Liolios K."/>
            <person name="Pagani I."/>
            <person name="Ivanova N."/>
            <person name="Mikhailova N."/>
            <person name="Pati A."/>
            <person name="Chen A."/>
            <person name="Palaniappan K."/>
            <person name="Land M."/>
            <person name="Hauser L."/>
            <person name="Pan C."/>
            <person name="Jeffries C.D."/>
            <person name="Detter J.C."/>
            <person name="Brambilla E.M."/>
            <person name="Rohde M."/>
            <person name="Djao O.D."/>
            <person name="Goker M."/>
            <person name="Sikorski J."/>
            <person name="Tindall B.J."/>
            <person name="Woyke T."/>
            <person name="Bristow J."/>
            <person name="Eisen J.A."/>
            <person name="Markowitz V."/>
            <person name="Hugenholtz P."/>
            <person name="Kyrpides N.C."/>
            <person name="Klenk H.P."/>
            <person name="Mavromatis K."/>
        </authorList>
    </citation>
    <scope>NUCLEOTIDE SEQUENCE [LARGE SCALE GENOMIC DNA]</scope>
    <source>
        <strain evidence="6">ATCC 29530 / DSM 19594 / LMG 11500 / NCIMB 11436 / LSU 4</strain>
    </source>
</reference>
<sequence>MKDLFSGHAADYALYRPDYPEALYQWVFRHVRQFDAAWDCGTGNGQVASVLARHFTAVEATDLSQAQINEAVALPNVHYRAVPAETTPFEENTFDLITVGQALHWFDFARFNQEVKRVAKKGAIIAVWGYELLNISSEIDAVILDFYRHTIGDYWDPERHHIENEYAEIPFPYRNTEKSVFPQTYEWTLAQLCHYLNTWSSVRKFEKANGYNPIESLYDRLHDVWGDSPSRPVTFPVFAQLGEV</sequence>
<organism evidence="5 6">
    <name type="scientific">Runella slithyformis (strain ATCC 29530 / DSM 19594 / LMG 11500 / NCIMB 11436 / LSU 4)</name>
    <dbReference type="NCBI Taxonomy" id="761193"/>
    <lineage>
        <taxon>Bacteria</taxon>
        <taxon>Pseudomonadati</taxon>
        <taxon>Bacteroidota</taxon>
        <taxon>Cytophagia</taxon>
        <taxon>Cytophagales</taxon>
        <taxon>Spirosomataceae</taxon>
        <taxon>Runella</taxon>
    </lineage>
</organism>
<dbReference type="EMBL" id="CP002859">
    <property type="protein sequence ID" value="AEI51847.1"/>
    <property type="molecule type" value="Genomic_DNA"/>
</dbReference>
<dbReference type="Gene3D" id="3.40.50.150">
    <property type="entry name" value="Vaccinia Virus protein VP39"/>
    <property type="match status" value="1"/>
</dbReference>
<keyword evidence="2 5" id="KW-0489">Methyltransferase</keyword>
<dbReference type="RefSeq" id="WP_013931113.1">
    <property type="nucleotide sequence ID" value="NC_015703.1"/>
</dbReference>
<evidence type="ECO:0000313" key="5">
    <source>
        <dbReference type="EMBL" id="AEI51847.1"/>
    </source>
</evidence>
<proteinExistence type="inferred from homology"/>
<comment type="similarity">
    <text evidence="1">Belongs to the methyltransferase superfamily.</text>
</comment>
<dbReference type="GO" id="GO:0032259">
    <property type="term" value="P:methylation"/>
    <property type="evidence" value="ECO:0007669"/>
    <property type="project" value="UniProtKB-KW"/>
</dbReference>
<dbReference type="InterPro" id="IPR051052">
    <property type="entry name" value="Diverse_substrate_MTase"/>
</dbReference>
<name>A0A7U3ZR59_RUNSL</name>
<keyword evidence="3" id="KW-0808">Transferase</keyword>
<dbReference type="KEGG" id="rsi:Runsl_5557"/>
<dbReference type="Pfam" id="PF08241">
    <property type="entry name" value="Methyltransf_11"/>
    <property type="match status" value="1"/>
</dbReference>
<gene>
    <name evidence="5" type="ordered locus">Runsl_5557</name>
</gene>
<dbReference type="SUPFAM" id="SSF53335">
    <property type="entry name" value="S-adenosyl-L-methionine-dependent methyltransferases"/>
    <property type="match status" value="1"/>
</dbReference>
<accession>A0A7U3ZR59</accession>
<evidence type="ECO:0000259" key="4">
    <source>
        <dbReference type="Pfam" id="PF08241"/>
    </source>
</evidence>
<evidence type="ECO:0000256" key="1">
    <source>
        <dbReference type="ARBA" id="ARBA00008361"/>
    </source>
</evidence>
<dbReference type="Proteomes" id="UP000000493">
    <property type="component" value="Chromosome"/>
</dbReference>
<evidence type="ECO:0000313" key="6">
    <source>
        <dbReference type="Proteomes" id="UP000000493"/>
    </source>
</evidence>
<evidence type="ECO:0000256" key="2">
    <source>
        <dbReference type="ARBA" id="ARBA00022603"/>
    </source>
</evidence>
<dbReference type="InterPro" id="IPR013216">
    <property type="entry name" value="Methyltransf_11"/>
</dbReference>
<dbReference type="GO" id="GO:0008757">
    <property type="term" value="F:S-adenosylmethionine-dependent methyltransferase activity"/>
    <property type="evidence" value="ECO:0007669"/>
    <property type="project" value="InterPro"/>
</dbReference>
<dbReference type="CDD" id="cd02440">
    <property type="entry name" value="AdoMet_MTases"/>
    <property type="match status" value="1"/>
</dbReference>
<protein>
    <submittedName>
        <fullName evidence="5">Methyltransferase type 11</fullName>
    </submittedName>
</protein>
<dbReference type="InterPro" id="IPR029063">
    <property type="entry name" value="SAM-dependent_MTases_sf"/>
</dbReference>
<reference evidence="6" key="1">
    <citation type="submission" date="2011-06" db="EMBL/GenBank/DDBJ databases">
        <title>The complete genome of chromosome of Runella slithyformis DSM 19594.</title>
        <authorList>
            <consortium name="US DOE Joint Genome Institute (JGI-PGF)"/>
            <person name="Lucas S."/>
            <person name="Han J."/>
            <person name="Lapidus A."/>
            <person name="Bruce D."/>
            <person name="Goodwin L."/>
            <person name="Pitluck S."/>
            <person name="Peters L."/>
            <person name="Kyrpides N."/>
            <person name="Mavromatis K."/>
            <person name="Ivanova N."/>
            <person name="Ovchinnikova G."/>
            <person name="Zhang X."/>
            <person name="Misra M."/>
            <person name="Detter J.C."/>
            <person name="Tapia R."/>
            <person name="Han C."/>
            <person name="Land M."/>
            <person name="Hauser L."/>
            <person name="Markowitz V."/>
            <person name="Cheng J.-F."/>
            <person name="Hugenholtz P."/>
            <person name="Woyke T."/>
            <person name="Wu D."/>
            <person name="Tindall B."/>
            <person name="Faehrich R."/>
            <person name="Brambilla E."/>
            <person name="Klenk H.-P."/>
            <person name="Eisen J.A."/>
        </authorList>
    </citation>
    <scope>NUCLEOTIDE SEQUENCE [LARGE SCALE GENOMIC DNA]</scope>
    <source>
        <strain evidence="6">ATCC 29530 / DSM 19594 / LMG 11500 / NCIMB 11436 / LSU 4</strain>
    </source>
</reference>
<keyword evidence="6" id="KW-1185">Reference proteome</keyword>
<dbReference type="PANTHER" id="PTHR44942:SF4">
    <property type="entry name" value="METHYLTRANSFERASE TYPE 11 DOMAIN-CONTAINING PROTEIN"/>
    <property type="match status" value="1"/>
</dbReference>
<dbReference type="PANTHER" id="PTHR44942">
    <property type="entry name" value="METHYLTRANSF_11 DOMAIN-CONTAINING PROTEIN"/>
    <property type="match status" value="1"/>
</dbReference>
<evidence type="ECO:0000256" key="3">
    <source>
        <dbReference type="ARBA" id="ARBA00022679"/>
    </source>
</evidence>
<dbReference type="AlphaFoldDB" id="A0A7U3ZR59"/>